<dbReference type="AlphaFoldDB" id="A0A6C0C8T7"/>
<dbReference type="InterPro" id="IPR003591">
    <property type="entry name" value="Leu-rich_rpt_typical-subtyp"/>
</dbReference>
<dbReference type="EMBL" id="MN739358">
    <property type="protein sequence ID" value="QHT00777.1"/>
    <property type="molecule type" value="Genomic_DNA"/>
</dbReference>
<evidence type="ECO:0008006" key="4">
    <source>
        <dbReference type="Google" id="ProtNLM"/>
    </source>
</evidence>
<dbReference type="InterPro" id="IPR001611">
    <property type="entry name" value="Leu-rich_rpt"/>
</dbReference>
<evidence type="ECO:0000256" key="1">
    <source>
        <dbReference type="ARBA" id="ARBA00022614"/>
    </source>
</evidence>
<sequence length="35" mass="3921">MIGQLSNLRHLSLSNNQITELPETIGQLVNCEIIQ</sequence>
<keyword evidence="2" id="KW-0677">Repeat</keyword>
<evidence type="ECO:0000313" key="3">
    <source>
        <dbReference type="EMBL" id="QHT00777.1"/>
    </source>
</evidence>
<name>A0A6C0C8T7_9ZZZZ</name>
<reference evidence="3" key="1">
    <citation type="journal article" date="2020" name="Nature">
        <title>Giant virus diversity and host interactions through global metagenomics.</title>
        <authorList>
            <person name="Schulz F."/>
            <person name="Roux S."/>
            <person name="Paez-Espino D."/>
            <person name="Jungbluth S."/>
            <person name="Walsh D.A."/>
            <person name="Denef V.J."/>
            <person name="McMahon K.D."/>
            <person name="Konstantinidis K.T."/>
            <person name="Eloe-Fadrosh E.A."/>
            <person name="Kyrpides N.C."/>
            <person name="Woyke T."/>
        </authorList>
    </citation>
    <scope>NUCLEOTIDE SEQUENCE</scope>
    <source>
        <strain evidence="3">GVMAG-M-3300020192-26</strain>
    </source>
</reference>
<accession>A0A6C0C8T7</accession>
<protein>
    <recommendedName>
        <fullName evidence="4">Leucine-rich repeat domain-containing protein</fullName>
    </recommendedName>
</protein>
<dbReference type="SUPFAM" id="SSF52075">
    <property type="entry name" value="Outer arm dynein light chain 1"/>
    <property type="match status" value="1"/>
</dbReference>
<organism evidence="3">
    <name type="scientific">viral metagenome</name>
    <dbReference type="NCBI Taxonomy" id="1070528"/>
    <lineage>
        <taxon>unclassified sequences</taxon>
        <taxon>metagenomes</taxon>
        <taxon>organismal metagenomes</taxon>
    </lineage>
</organism>
<dbReference type="Pfam" id="PF00560">
    <property type="entry name" value="LRR_1"/>
    <property type="match status" value="1"/>
</dbReference>
<proteinExistence type="predicted"/>
<dbReference type="SMART" id="SM00369">
    <property type="entry name" value="LRR_TYP"/>
    <property type="match status" value="1"/>
</dbReference>
<dbReference type="Gene3D" id="3.80.10.10">
    <property type="entry name" value="Ribonuclease Inhibitor"/>
    <property type="match status" value="1"/>
</dbReference>
<evidence type="ECO:0000256" key="2">
    <source>
        <dbReference type="ARBA" id="ARBA00022737"/>
    </source>
</evidence>
<dbReference type="PROSITE" id="PS51450">
    <property type="entry name" value="LRR"/>
    <property type="match status" value="1"/>
</dbReference>
<keyword evidence="1" id="KW-0433">Leucine-rich repeat</keyword>
<dbReference type="InterPro" id="IPR032675">
    <property type="entry name" value="LRR_dom_sf"/>
</dbReference>